<protein>
    <submittedName>
        <fullName evidence="5">GntR family transcriptional regulator</fullName>
    </submittedName>
</protein>
<dbReference type="Pfam" id="PF07729">
    <property type="entry name" value="FCD"/>
    <property type="match status" value="1"/>
</dbReference>
<feature type="domain" description="HTH gntR-type" evidence="4">
    <location>
        <begin position="55"/>
        <end position="122"/>
    </location>
</feature>
<organism evidence="5 6">
    <name type="scientific">Actinophytocola glycyrrhizae</name>
    <dbReference type="NCBI Taxonomy" id="2044873"/>
    <lineage>
        <taxon>Bacteria</taxon>
        <taxon>Bacillati</taxon>
        <taxon>Actinomycetota</taxon>
        <taxon>Actinomycetes</taxon>
        <taxon>Pseudonocardiales</taxon>
        <taxon>Pseudonocardiaceae</taxon>
    </lineage>
</organism>
<gene>
    <name evidence="5" type="ORF">ACFPCV_27355</name>
</gene>
<dbReference type="EMBL" id="JBHSIS010000017">
    <property type="protein sequence ID" value="MFC4857230.1"/>
    <property type="molecule type" value="Genomic_DNA"/>
</dbReference>
<dbReference type="SUPFAM" id="SSF46785">
    <property type="entry name" value="Winged helix' DNA-binding domain"/>
    <property type="match status" value="1"/>
</dbReference>
<evidence type="ECO:0000256" key="2">
    <source>
        <dbReference type="ARBA" id="ARBA00023125"/>
    </source>
</evidence>
<evidence type="ECO:0000256" key="1">
    <source>
        <dbReference type="ARBA" id="ARBA00023015"/>
    </source>
</evidence>
<evidence type="ECO:0000313" key="5">
    <source>
        <dbReference type="EMBL" id="MFC4857230.1"/>
    </source>
</evidence>
<keyword evidence="3" id="KW-0804">Transcription</keyword>
<dbReference type="InterPro" id="IPR036390">
    <property type="entry name" value="WH_DNA-bd_sf"/>
</dbReference>
<dbReference type="Pfam" id="PF00392">
    <property type="entry name" value="GntR"/>
    <property type="match status" value="1"/>
</dbReference>
<dbReference type="PANTHER" id="PTHR43537">
    <property type="entry name" value="TRANSCRIPTIONAL REGULATOR, GNTR FAMILY"/>
    <property type="match status" value="1"/>
</dbReference>
<dbReference type="Proteomes" id="UP001595859">
    <property type="component" value="Unassembled WGS sequence"/>
</dbReference>
<keyword evidence="6" id="KW-1185">Reference proteome</keyword>
<dbReference type="Gene3D" id="1.20.120.530">
    <property type="entry name" value="GntR ligand-binding domain-like"/>
    <property type="match status" value="1"/>
</dbReference>
<dbReference type="PROSITE" id="PS50949">
    <property type="entry name" value="HTH_GNTR"/>
    <property type="match status" value="1"/>
</dbReference>
<dbReference type="InterPro" id="IPR008920">
    <property type="entry name" value="TF_FadR/GntR_C"/>
</dbReference>
<dbReference type="SMART" id="SM00895">
    <property type="entry name" value="FCD"/>
    <property type="match status" value="1"/>
</dbReference>
<reference evidence="6" key="1">
    <citation type="journal article" date="2019" name="Int. J. Syst. Evol. Microbiol.">
        <title>The Global Catalogue of Microorganisms (GCM) 10K type strain sequencing project: providing services to taxonomists for standard genome sequencing and annotation.</title>
        <authorList>
            <consortium name="The Broad Institute Genomics Platform"/>
            <consortium name="The Broad Institute Genome Sequencing Center for Infectious Disease"/>
            <person name="Wu L."/>
            <person name="Ma J."/>
        </authorList>
    </citation>
    <scope>NUCLEOTIDE SEQUENCE [LARGE SCALE GENOMIC DNA]</scope>
    <source>
        <strain evidence="6">ZS-22-S1</strain>
    </source>
</reference>
<dbReference type="InterPro" id="IPR000524">
    <property type="entry name" value="Tscrpt_reg_HTH_GntR"/>
</dbReference>
<evidence type="ECO:0000313" key="6">
    <source>
        <dbReference type="Proteomes" id="UP001595859"/>
    </source>
</evidence>
<evidence type="ECO:0000259" key="4">
    <source>
        <dbReference type="PROSITE" id="PS50949"/>
    </source>
</evidence>
<comment type="caution">
    <text evidence="5">The sequence shown here is derived from an EMBL/GenBank/DDBJ whole genome shotgun (WGS) entry which is preliminary data.</text>
</comment>
<dbReference type="SUPFAM" id="SSF48008">
    <property type="entry name" value="GntR ligand-binding domain-like"/>
    <property type="match status" value="1"/>
</dbReference>
<name>A0ABV9SA84_9PSEU</name>
<dbReference type="CDD" id="cd07377">
    <property type="entry name" value="WHTH_GntR"/>
    <property type="match status" value="1"/>
</dbReference>
<dbReference type="SMART" id="SM00345">
    <property type="entry name" value="HTH_GNTR"/>
    <property type="match status" value="1"/>
</dbReference>
<dbReference type="InterPro" id="IPR011711">
    <property type="entry name" value="GntR_C"/>
</dbReference>
<dbReference type="InterPro" id="IPR036388">
    <property type="entry name" value="WH-like_DNA-bd_sf"/>
</dbReference>
<accession>A0ABV9SA84</accession>
<keyword evidence="2" id="KW-0238">DNA-binding</keyword>
<proteinExistence type="predicted"/>
<dbReference type="PANTHER" id="PTHR43537:SF24">
    <property type="entry name" value="GLUCONATE OPERON TRANSCRIPTIONAL REPRESSOR"/>
    <property type="match status" value="1"/>
</dbReference>
<dbReference type="RefSeq" id="WP_378059216.1">
    <property type="nucleotide sequence ID" value="NZ_JBHSIS010000017.1"/>
</dbReference>
<dbReference type="Gene3D" id="1.10.10.10">
    <property type="entry name" value="Winged helix-like DNA-binding domain superfamily/Winged helix DNA-binding domain"/>
    <property type="match status" value="1"/>
</dbReference>
<sequence length="270" mass="28814">MRWHVPDLRARGIGVKIACRVVDNLGWRGIAVTLRATKLATISAGLSESAAVTVNESLRPVVDEIRGAIVRGEFVPNQRLVEADLSEQLGASRAAVRSALVTLASEGLVERVPNRGARVRAVSLAEAIEISEVRMALEGLCSAKAAELATGDDAAELTAIGERMRAAVASGDVLGYSRLNQDLHRRVREISGQRTACDVLERLRAQNVRHQFKLAMQPGRPGVSLPEHLAIIEAICAGDPVAAENATRAHLRSVIDALRAADRAGVPNVV</sequence>
<keyword evidence="1" id="KW-0805">Transcription regulation</keyword>
<evidence type="ECO:0000256" key="3">
    <source>
        <dbReference type="ARBA" id="ARBA00023163"/>
    </source>
</evidence>